<comment type="similarity">
    <text evidence="1 2">Belongs to the universal stress protein A family.</text>
</comment>
<dbReference type="PIRSF" id="PIRSF006276">
    <property type="entry name" value="UspA"/>
    <property type="match status" value="1"/>
</dbReference>
<evidence type="ECO:0000256" key="1">
    <source>
        <dbReference type="ARBA" id="ARBA00008791"/>
    </source>
</evidence>
<evidence type="ECO:0000313" key="4">
    <source>
        <dbReference type="EMBL" id="KFN92566.1"/>
    </source>
</evidence>
<dbReference type="RefSeq" id="WP_028790082.1">
    <property type="nucleotide sequence ID" value="NZ_JPVU01000090.1"/>
</dbReference>
<dbReference type="OrthoDB" id="9777884at2"/>
<dbReference type="PANTHER" id="PTHR46268">
    <property type="entry name" value="STRESS RESPONSE PROTEIN NHAX"/>
    <property type="match status" value="1"/>
</dbReference>
<evidence type="ECO:0000256" key="2">
    <source>
        <dbReference type="PIRNR" id="PIRNR006276"/>
    </source>
</evidence>
<dbReference type="PANTHER" id="PTHR46268:SF6">
    <property type="entry name" value="UNIVERSAL STRESS PROTEIN UP12"/>
    <property type="match status" value="1"/>
</dbReference>
<evidence type="ECO:0000259" key="3">
    <source>
        <dbReference type="Pfam" id="PF00582"/>
    </source>
</evidence>
<organism evidence="4 5">
    <name type="scientific">Tetragenococcus muriaticus PMC-11-5</name>
    <dbReference type="NCBI Taxonomy" id="1302649"/>
    <lineage>
        <taxon>Bacteria</taxon>
        <taxon>Bacillati</taxon>
        <taxon>Bacillota</taxon>
        <taxon>Bacilli</taxon>
        <taxon>Lactobacillales</taxon>
        <taxon>Enterococcaceae</taxon>
        <taxon>Tetragenococcus</taxon>
    </lineage>
</organism>
<protein>
    <recommendedName>
        <fullName evidence="2">Universal stress protein</fullName>
    </recommendedName>
</protein>
<sequence length="144" mass="15854">MLDTYKRILVAIDGSEKSEKAFNEAIEIAKRNDATVFLAWIINDVELTTSAYAFSRLLKDEQQSIEEDMDEKIKIAEQAGVKSIERIVEIGSPKEMIAMDLSKEHEIDLIVIGSTGKGAIAQALVGSTTAFVVNHAPCNVMVIR</sequence>
<dbReference type="InterPro" id="IPR006015">
    <property type="entry name" value="Universal_stress_UspA"/>
</dbReference>
<dbReference type="Pfam" id="PF00582">
    <property type="entry name" value="Usp"/>
    <property type="match status" value="1"/>
</dbReference>
<feature type="domain" description="UspA" evidence="3">
    <location>
        <begin position="5"/>
        <end position="144"/>
    </location>
</feature>
<dbReference type="PRINTS" id="PR01438">
    <property type="entry name" value="UNVRSLSTRESS"/>
</dbReference>
<dbReference type="InterPro" id="IPR006016">
    <property type="entry name" value="UspA"/>
</dbReference>
<comment type="subcellular location">
    <subcellularLocation>
        <location evidence="2">Cytoplasm</location>
    </subcellularLocation>
</comment>
<dbReference type="PATRIC" id="fig|1302649.3.peg.864"/>
<dbReference type="InterPro" id="IPR014729">
    <property type="entry name" value="Rossmann-like_a/b/a_fold"/>
</dbReference>
<dbReference type="Gene3D" id="3.40.50.620">
    <property type="entry name" value="HUPs"/>
    <property type="match status" value="1"/>
</dbReference>
<evidence type="ECO:0000313" key="5">
    <source>
        <dbReference type="Proteomes" id="UP000029380"/>
    </source>
</evidence>
<keyword evidence="2" id="KW-0963">Cytoplasm</keyword>
<dbReference type="CDD" id="cd00293">
    <property type="entry name" value="USP-like"/>
    <property type="match status" value="1"/>
</dbReference>
<reference evidence="4 5" key="1">
    <citation type="submission" date="2014-08" db="EMBL/GenBank/DDBJ databases">
        <title>Genome sequence of Tetragenococcus muriaticus.</title>
        <authorList>
            <person name="Chuea-nongthon C."/>
            <person name="Rodtong S."/>
            <person name="Yongsawatdigul J."/>
            <person name="Steele J.L."/>
            <person name="Liu X.-y."/>
            <person name="Speers J."/>
            <person name="Glasner J.D."/>
            <person name="Neeno-Eckwall E.C."/>
        </authorList>
    </citation>
    <scope>NUCLEOTIDE SEQUENCE [LARGE SCALE GENOMIC DNA]</scope>
    <source>
        <strain evidence="4 5">PMC-11-5</strain>
    </source>
</reference>
<comment type="caution">
    <text evidence="4">The sequence shown here is derived from an EMBL/GenBank/DDBJ whole genome shotgun (WGS) entry which is preliminary data.</text>
</comment>
<dbReference type="EMBL" id="JPVU01000090">
    <property type="protein sequence ID" value="KFN92566.1"/>
    <property type="molecule type" value="Genomic_DNA"/>
</dbReference>
<dbReference type="SUPFAM" id="SSF52402">
    <property type="entry name" value="Adenine nucleotide alpha hydrolases-like"/>
    <property type="match status" value="1"/>
</dbReference>
<accession>A0A091C3Z7</accession>
<dbReference type="Proteomes" id="UP000029380">
    <property type="component" value="Unassembled WGS sequence"/>
</dbReference>
<dbReference type="AlphaFoldDB" id="A0A091C3Z7"/>
<proteinExistence type="inferred from homology"/>
<gene>
    <name evidence="4" type="ORF">TMUPMC115_0860</name>
</gene>
<dbReference type="GO" id="GO:0005737">
    <property type="term" value="C:cytoplasm"/>
    <property type="evidence" value="ECO:0007669"/>
    <property type="project" value="UniProtKB-SubCell"/>
</dbReference>
<name>A0A091C3Z7_9ENTE</name>